<accession>A0A7W6FXI8</accession>
<dbReference type="Pfam" id="PF00132">
    <property type="entry name" value="Hexapep"/>
    <property type="match status" value="1"/>
</dbReference>
<protein>
    <submittedName>
        <fullName evidence="5">Acetyltransferase-like isoleucine patch superfamily enzyme</fullName>
    </submittedName>
</protein>
<keyword evidence="3" id="KW-0677">Repeat</keyword>
<evidence type="ECO:0000256" key="2">
    <source>
        <dbReference type="ARBA" id="ARBA00022679"/>
    </source>
</evidence>
<dbReference type="Gene3D" id="2.160.10.10">
    <property type="entry name" value="Hexapeptide repeat proteins"/>
    <property type="match status" value="1"/>
</dbReference>
<dbReference type="Proteomes" id="UP000561459">
    <property type="component" value="Unassembled WGS sequence"/>
</dbReference>
<dbReference type="InterPro" id="IPR018357">
    <property type="entry name" value="Hexapep_transf_CS"/>
</dbReference>
<dbReference type="InterPro" id="IPR011004">
    <property type="entry name" value="Trimer_LpxA-like_sf"/>
</dbReference>
<dbReference type="GO" id="GO:0016746">
    <property type="term" value="F:acyltransferase activity"/>
    <property type="evidence" value="ECO:0007669"/>
    <property type="project" value="UniProtKB-KW"/>
</dbReference>
<dbReference type="PANTHER" id="PTHR43300:SF11">
    <property type="entry name" value="ACETYLTRANSFERASE RV3034C-RELATED"/>
    <property type="match status" value="1"/>
</dbReference>
<proteinExistence type="inferred from homology"/>
<organism evidence="5 6">
    <name type="scientific">Novosphingobium fluoreni</name>
    <dbReference type="NCBI Taxonomy" id="1391222"/>
    <lineage>
        <taxon>Bacteria</taxon>
        <taxon>Pseudomonadati</taxon>
        <taxon>Pseudomonadota</taxon>
        <taxon>Alphaproteobacteria</taxon>
        <taxon>Sphingomonadales</taxon>
        <taxon>Sphingomonadaceae</taxon>
        <taxon>Novosphingobium</taxon>
    </lineage>
</organism>
<sequence length="201" mass="21465">MPERPLIGELPAPERVAEPMIARCRAEVEGRAKALARTLLLPVLRRRFGLAELGEGFQWGRSMVIARGSRIGRYAYLGPDFCSHGPIVVGDLCMIAAGCRVVGADHAFNRAGTPTRLGWPDAPRAVTVFGADCWIGERVTIREGVTIGAGAVVGSAATVVSDVPPYAIVAGTPARIVRQRFEGRERAMHERALLANVADAA</sequence>
<comment type="similarity">
    <text evidence="1">Belongs to the transferase hexapeptide repeat family.</text>
</comment>
<reference evidence="5 6" key="1">
    <citation type="submission" date="2020-08" db="EMBL/GenBank/DDBJ databases">
        <title>Genomic Encyclopedia of Type Strains, Phase IV (KMG-IV): sequencing the most valuable type-strain genomes for metagenomic binning, comparative biology and taxonomic classification.</title>
        <authorList>
            <person name="Goeker M."/>
        </authorList>
    </citation>
    <scope>NUCLEOTIDE SEQUENCE [LARGE SCALE GENOMIC DNA]</scope>
    <source>
        <strain evidence="5 6">DSM 27568</strain>
    </source>
</reference>
<dbReference type="AlphaFoldDB" id="A0A7W6FXI8"/>
<name>A0A7W6FXI8_9SPHN</name>
<evidence type="ECO:0000313" key="5">
    <source>
        <dbReference type="EMBL" id="MBB3939045.1"/>
    </source>
</evidence>
<dbReference type="EMBL" id="JACIDY010000001">
    <property type="protein sequence ID" value="MBB3939045.1"/>
    <property type="molecule type" value="Genomic_DNA"/>
</dbReference>
<evidence type="ECO:0000256" key="3">
    <source>
        <dbReference type="ARBA" id="ARBA00022737"/>
    </source>
</evidence>
<keyword evidence="6" id="KW-1185">Reference proteome</keyword>
<dbReference type="PANTHER" id="PTHR43300">
    <property type="entry name" value="ACETYLTRANSFERASE"/>
    <property type="match status" value="1"/>
</dbReference>
<dbReference type="PROSITE" id="PS00101">
    <property type="entry name" value="HEXAPEP_TRANSFERASES"/>
    <property type="match status" value="1"/>
</dbReference>
<comment type="caution">
    <text evidence="5">The sequence shown here is derived from an EMBL/GenBank/DDBJ whole genome shotgun (WGS) entry which is preliminary data.</text>
</comment>
<gene>
    <name evidence="5" type="ORF">GGR39_000674</name>
</gene>
<evidence type="ECO:0000256" key="1">
    <source>
        <dbReference type="ARBA" id="ARBA00007274"/>
    </source>
</evidence>
<dbReference type="RefSeq" id="WP_183615838.1">
    <property type="nucleotide sequence ID" value="NZ_JACIDY010000001.1"/>
</dbReference>
<keyword evidence="2 5" id="KW-0808">Transferase</keyword>
<dbReference type="InterPro" id="IPR001451">
    <property type="entry name" value="Hexapep"/>
</dbReference>
<keyword evidence="4" id="KW-0012">Acyltransferase</keyword>
<dbReference type="SUPFAM" id="SSF51161">
    <property type="entry name" value="Trimeric LpxA-like enzymes"/>
    <property type="match status" value="1"/>
</dbReference>
<evidence type="ECO:0000256" key="4">
    <source>
        <dbReference type="ARBA" id="ARBA00023315"/>
    </source>
</evidence>
<dbReference type="InterPro" id="IPR050179">
    <property type="entry name" value="Trans_hexapeptide_repeat"/>
</dbReference>
<evidence type="ECO:0000313" key="6">
    <source>
        <dbReference type="Proteomes" id="UP000561459"/>
    </source>
</evidence>